<evidence type="ECO:0000259" key="1">
    <source>
        <dbReference type="Pfam" id="PF25342"/>
    </source>
</evidence>
<name>A0A3P7KJR5_STRVU</name>
<dbReference type="PANTHER" id="PTHR10730">
    <property type="entry name" value="PROCOLLAGEN-LYSINE,2-OXOGLUTARATE 5-DIOXYGENASE/GLYCOSYLTRANSFERASE 25 FAMILY MEMBER"/>
    <property type="match status" value="1"/>
</dbReference>
<dbReference type="InterPro" id="IPR050757">
    <property type="entry name" value="Collagen_mod_GT25"/>
</dbReference>
<dbReference type="Proteomes" id="UP000270094">
    <property type="component" value="Unassembled WGS sequence"/>
</dbReference>
<dbReference type="InterPro" id="IPR057589">
    <property type="entry name" value="GT_PLOD"/>
</dbReference>
<dbReference type="AlphaFoldDB" id="A0A3P7KJR5"/>
<evidence type="ECO:0000313" key="3">
    <source>
        <dbReference type="Proteomes" id="UP000270094"/>
    </source>
</evidence>
<keyword evidence="3" id="KW-1185">Reference proteome</keyword>
<organism evidence="2 3">
    <name type="scientific">Strongylus vulgaris</name>
    <name type="common">Blood worm</name>
    <dbReference type="NCBI Taxonomy" id="40348"/>
    <lineage>
        <taxon>Eukaryota</taxon>
        <taxon>Metazoa</taxon>
        <taxon>Ecdysozoa</taxon>
        <taxon>Nematoda</taxon>
        <taxon>Chromadorea</taxon>
        <taxon>Rhabditida</taxon>
        <taxon>Rhabditina</taxon>
        <taxon>Rhabditomorpha</taxon>
        <taxon>Strongyloidea</taxon>
        <taxon>Strongylidae</taxon>
        <taxon>Strongylus</taxon>
    </lineage>
</organism>
<reference evidence="2 3" key="1">
    <citation type="submission" date="2018-11" db="EMBL/GenBank/DDBJ databases">
        <authorList>
            <consortium name="Pathogen Informatics"/>
        </authorList>
    </citation>
    <scope>NUCLEOTIDE SEQUENCE [LARGE SCALE GENOMIC DNA]</scope>
</reference>
<dbReference type="GO" id="GO:0005783">
    <property type="term" value="C:endoplasmic reticulum"/>
    <property type="evidence" value="ECO:0007669"/>
    <property type="project" value="TreeGrafter"/>
</dbReference>
<evidence type="ECO:0000313" key="2">
    <source>
        <dbReference type="EMBL" id="VDM68218.1"/>
    </source>
</evidence>
<proteinExistence type="predicted"/>
<dbReference type="OrthoDB" id="69177at2759"/>
<gene>
    <name evidence="2" type="ORF">SVUK_LOCUS3216</name>
</gene>
<dbReference type="Pfam" id="PF25342">
    <property type="entry name" value="GT_PLOD"/>
    <property type="match status" value="1"/>
</dbReference>
<dbReference type="PANTHER" id="PTHR10730:SF45">
    <property type="entry name" value="PROCOLLAGEN-LYSINE,2-OXOGLUTARATE 5-DIOXYGENASE"/>
    <property type="match status" value="1"/>
</dbReference>
<dbReference type="GO" id="GO:0008475">
    <property type="term" value="F:procollagen-lysine 5-dioxygenase activity"/>
    <property type="evidence" value="ECO:0007669"/>
    <property type="project" value="TreeGrafter"/>
</dbReference>
<sequence length="178" mass="20115">MIYLNSKLREQLKIGLDSASRIFQNLNGVTDDVELQFDEDTGAALAYNAAYNTHPAILHGNGPSKSHLNYLANYIPGRWSSVSGCAFCGKKQKLDLSVGIYGDYSKFEKLFDEGIFTCIKDPTDFPLITVSIFIAKPIPFIEEMLEAFAGLDYPKKKIALYIYNSQRFNIKTVFDWFN</sequence>
<dbReference type="EMBL" id="UYYB01008100">
    <property type="protein sequence ID" value="VDM68218.1"/>
    <property type="molecule type" value="Genomic_DNA"/>
</dbReference>
<accession>A0A3P7KJR5</accession>
<protein>
    <recommendedName>
        <fullName evidence="1">PLOD1-3-like GT domain-containing protein</fullName>
    </recommendedName>
</protein>
<feature type="domain" description="PLOD1-3-like GT" evidence="1">
    <location>
        <begin position="2"/>
        <end position="85"/>
    </location>
</feature>